<feature type="region of interest" description="Disordered" evidence="1">
    <location>
        <begin position="71"/>
        <end position="99"/>
    </location>
</feature>
<evidence type="ECO:0000256" key="1">
    <source>
        <dbReference type="SAM" id="MobiDB-lite"/>
    </source>
</evidence>
<evidence type="ECO:0000313" key="3">
    <source>
        <dbReference type="Proteomes" id="UP000517523"/>
    </source>
</evidence>
<feature type="compositionally biased region" description="Polar residues" evidence="1">
    <location>
        <begin position="172"/>
        <end position="182"/>
    </location>
</feature>
<feature type="compositionally biased region" description="Basic residues" evidence="1">
    <location>
        <begin position="195"/>
        <end position="209"/>
    </location>
</feature>
<dbReference type="AlphaFoldDB" id="A0A839TZK9"/>
<feature type="compositionally biased region" description="Low complexity" evidence="1">
    <location>
        <begin position="74"/>
        <end position="91"/>
    </location>
</feature>
<dbReference type="Proteomes" id="UP000517523">
    <property type="component" value="Unassembled WGS sequence"/>
</dbReference>
<dbReference type="RefSeq" id="WP_246426835.1">
    <property type="nucleotide sequence ID" value="NZ_JACHXJ010000005.1"/>
</dbReference>
<reference evidence="2 3" key="1">
    <citation type="submission" date="2020-08" db="EMBL/GenBank/DDBJ databases">
        <title>Genomic Encyclopedia of Type Strains, Phase III (KMG-III): the genomes of soil and plant-associated and newly described type strains.</title>
        <authorList>
            <person name="Whitman W."/>
        </authorList>
    </citation>
    <scope>NUCLEOTIDE SEQUENCE [LARGE SCALE GENOMIC DNA]</scope>
    <source>
        <strain evidence="2 3">CECT 5831</strain>
    </source>
</reference>
<dbReference type="EMBL" id="JACHXJ010000005">
    <property type="protein sequence ID" value="MBB3130659.1"/>
    <property type="molecule type" value="Genomic_DNA"/>
</dbReference>
<name>A0A839TZK9_9BACL</name>
<feature type="compositionally biased region" description="Low complexity" evidence="1">
    <location>
        <begin position="158"/>
        <end position="171"/>
    </location>
</feature>
<sequence>MRRYLKSHGCGYARRHMAGRRKRHSRPRSQGKLIVSIVRGEKRLTTKVPLRRFDKFVFVINDQFTNAPNTTQIASGAGHSSASGSNAAIGSPNTDQQVSVGAGGTADNISFLRESTHSCRGKRRRSRRRKKEAIFVLNHQRVQIPEGSEEAAATQIASGSGTHSTSGTNSTIDSPCTRQQDSVGGGPGASGMNKFVKKQRRSHRIRRYY</sequence>
<feature type="compositionally biased region" description="Basic residues" evidence="1">
    <location>
        <begin position="119"/>
        <end position="131"/>
    </location>
</feature>
<feature type="compositionally biased region" description="Basic residues" evidence="1">
    <location>
        <begin position="13"/>
        <end position="29"/>
    </location>
</feature>
<feature type="region of interest" description="Disordered" evidence="1">
    <location>
        <begin position="1"/>
        <end position="29"/>
    </location>
</feature>
<accession>A0A839TZK9</accession>
<protein>
    <submittedName>
        <fullName evidence="2">Uncharacterized protein</fullName>
    </submittedName>
</protein>
<gene>
    <name evidence="2" type="ORF">FHS19_005378</name>
</gene>
<feature type="region of interest" description="Disordered" evidence="1">
    <location>
        <begin position="154"/>
        <end position="209"/>
    </location>
</feature>
<feature type="region of interest" description="Disordered" evidence="1">
    <location>
        <begin position="113"/>
        <end position="132"/>
    </location>
</feature>
<organism evidence="2 3">
    <name type="scientific">Paenibacillus rhizosphaerae</name>
    <dbReference type="NCBI Taxonomy" id="297318"/>
    <lineage>
        <taxon>Bacteria</taxon>
        <taxon>Bacillati</taxon>
        <taxon>Bacillota</taxon>
        <taxon>Bacilli</taxon>
        <taxon>Bacillales</taxon>
        <taxon>Paenibacillaceae</taxon>
        <taxon>Paenibacillus</taxon>
    </lineage>
</organism>
<proteinExistence type="predicted"/>
<evidence type="ECO:0000313" key="2">
    <source>
        <dbReference type="EMBL" id="MBB3130659.1"/>
    </source>
</evidence>
<comment type="caution">
    <text evidence="2">The sequence shown here is derived from an EMBL/GenBank/DDBJ whole genome shotgun (WGS) entry which is preliminary data.</text>
</comment>